<reference evidence="2" key="1">
    <citation type="journal article" date="2023" name="G3 (Bethesda)">
        <title>A reference genome for the long-term kleptoplast-retaining sea slug Elysia crispata morphotype clarki.</title>
        <authorList>
            <person name="Eastman K.E."/>
            <person name="Pendleton A.L."/>
            <person name="Shaikh M.A."/>
            <person name="Suttiyut T."/>
            <person name="Ogas R."/>
            <person name="Tomko P."/>
            <person name="Gavelis G."/>
            <person name="Widhalm J.R."/>
            <person name="Wisecaver J.H."/>
        </authorList>
    </citation>
    <scope>NUCLEOTIDE SEQUENCE</scope>
    <source>
        <strain evidence="2">ECLA1</strain>
    </source>
</reference>
<accession>A0AAE0ZG07</accession>
<comment type="caution">
    <text evidence="2">The sequence shown here is derived from an EMBL/GenBank/DDBJ whole genome shotgun (WGS) entry which is preliminary data.</text>
</comment>
<sequence>MFPLKPIDFGLAASQAQVTKINLTQVCRGQRSHWCCVRHEWERNQAGCVRRNQPIIKYPKQVTGRMLISHGACSRCPTLYSHVRHGAPKQLDRDQGLATPDRWRTDSAQRSL</sequence>
<evidence type="ECO:0000313" key="3">
    <source>
        <dbReference type="Proteomes" id="UP001283361"/>
    </source>
</evidence>
<dbReference type="AlphaFoldDB" id="A0AAE0ZG07"/>
<evidence type="ECO:0000313" key="2">
    <source>
        <dbReference type="EMBL" id="KAK3768744.1"/>
    </source>
</evidence>
<evidence type="ECO:0000256" key="1">
    <source>
        <dbReference type="SAM" id="MobiDB-lite"/>
    </source>
</evidence>
<feature type="region of interest" description="Disordered" evidence="1">
    <location>
        <begin position="87"/>
        <end position="112"/>
    </location>
</feature>
<name>A0AAE0ZG07_9GAST</name>
<protein>
    <submittedName>
        <fullName evidence="2">Uncharacterized protein</fullName>
    </submittedName>
</protein>
<gene>
    <name evidence="2" type="ORF">RRG08_025987</name>
</gene>
<keyword evidence="3" id="KW-1185">Reference proteome</keyword>
<dbReference type="Proteomes" id="UP001283361">
    <property type="component" value="Unassembled WGS sequence"/>
</dbReference>
<dbReference type="EMBL" id="JAWDGP010004021">
    <property type="protein sequence ID" value="KAK3768744.1"/>
    <property type="molecule type" value="Genomic_DNA"/>
</dbReference>
<feature type="compositionally biased region" description="Basic and acidic residues" evidence="1">
    <location>
        <begin position="90"/>
        <end position="112"/>
    </location>
</feature>
<proteinExistence type="predicted"/>
<organism evidence="2 3">
    <name type="scientific">Elysia crispata</name>
    <name type="common">lettuce slug</name>
    <dbReference type="NCBI Taxonomy" id="231223"/>
    <lineage>
        <taxon>Eukaryota</taxon>
        <taxon>Metazoa</taxon>
        <taxon>Spiralia</taxon>
        <taxon>Lophotrochozoa</taxon>
        <taxon>Mollusca</taxon>
        <taxon>Gastropoda</taxon>
        <taxon>Heterobranchia</taxon>
        <taxon>Euthyneura</taxon>
        <taxon>Panpulmonata</taxon>
        <taxon>Sacoglossa</taxon>
        <taxon>Placobranchoidea</taxon>
        <taxon>Plakobranchidae</taxon>
        <taxon>Elysia</taxon>
    </lineage>
</organism>